<feature type="transmembrane region" description="Helical" evidence="7">
    <location>
        <begin position="12"/>
        <end position="34"/>
    </location>
</feature>
<dbReference type="GO" id="GO:0051537">
    <property type="term" value="F:2 iron, 2 sulfur cluster binding"/>
    <property type="evidence" value="ECO:0007669"/>
    <property type="project" value="UniProtKB-KW"/>
</dbReference>
<dbReference type="GO" id="GO:0046872">
    <property type="term" value="F:metal ion binding"/>
    <property type="evidence" value="ECO:0007669"/>
    <property type="project" value="UniProtKB-KW"/>
</dbReference>
<dbReference type="OrthoDB" id="9767869at2"/>
<feature type="domain" description="Rieske" evidence="8">
    <location>
        <begin position="48"/>
        <end position="138"/>
    </location>
</feature>
<evidence type="ECO:0000256" key="7">
    <source>
        <dbReference type="SAM" id="Phobius"/>
    </source>
</evidence>
<keyword evidence="1" id="KW-0001">2Fe-2S</keyword>
<dbReference type="SUPFAM" id="SSF50022">
    <property type="entry name" value="ISP domain"/>
    <property type="match status" value="1"/>
</dbReference>
<evidence type="ECO:0000256" key="6">
    <source>
        <dbReference type="ARBA" id="ARBA00034078"/>
    </source>
</evidence>
<evidence type="ECO:0000256" key="1">
    <source>
        <dbReference type="ARBA" id="ARBA00022714"/>
    </source>
</evidence>
<dbReference type="GO" id="GO:0016020">
    <property type="term" value="C:membrane"/>
    <property type="evidence" value="ECO:0007669"/>
    <property type="project" value="InterPro"/>
</dbReference>
<dbReference type="PANTHER" id="PTHR10134">
    <property type="entry name" value="CYTOCHROME B-C1 COMPLEX SUBUNIT RIESKE, MITOCHONDRIAL"/>
    <property type="match status" value="1"/>
</dbReference>
<dbReference type="Proteomes" id="UP000057158">
    <property type="component" value="Chromosome"/>
</dbReference>
<keyword evidence="5" id="KW-1015">Disulfide bond</keyword>
<dbReference type="EMBL" id="CP010802">
    <property type="protein sequence ID" value="ALC16620.1"/>
    <property type="molecule type" value="Genomic_DNA"/>
</dbReference>
<evidence type="ECO:0000313" key="10">
    <source>
        <dbReference type="Proteomes" id="UP000057158"/>
    </source>
</evidence>
<dbReference type="InterPro" id="IPR017941">
    <property type="entry name" value="Rieske_2Fe-2S"/>
</dbReference>
<comment type="cofactor">
    <cofactor evidence="6">
        <name>[2Fe-2S] cluster</name>
        <dbReference type="ChEBI" id="CHEBI:190135"/>
    </cofactor>
</comment>
<dbReference type="KEGG" id="des:DSOUD_1848"/>
<evidence type="ECO:0000256" key="5">
    <source>
        <dbReference type="ARBA" id="ARBA00023157"/>
    </source>
</evidence>
<dbReference type="PATRIC" id="fig|1603606.3.peg.2002"/>
<evidence type="ECO:0000259" key="8">
    <source>
        <dbReference type="PROSITE" id="PS51296"/>
    </source>
</evidence>
<protein>
    <submittedName>
        <fullName evidence="9">Rieske Fe-S protein</fullName>
    </submittedName>
</protein>
<sequence>MTDRKTMDRRQWLGRTFLYGTVGTTFAALGVFLLDVWLSAGRFSAAHWTDLAPLDLLPADGAVPFPEKKVALIRRGERLAALSLECTHLGCLVNAVDQGFFCPCHGSQFGPLGEVWSGPANRPLPWHAVRAREGRLWIHTADKRSTPDWLDISGEQEKV</sequence>
<evidence type="ECO:0000256" key="4">
    <source>
        <dbReference type="ARBA" id="ARBA00023014"/>
    </source>
</evidence>
<organism evidence="9 10">
    <name type="scientific">Desulfuromonas soudanensis</name>
    <dbReference type="NCBI Taxonomy" id="1603606"/>
    <lineage>
        <taxon>Bacteria</taxon>
        <taxon>Pseudomonadati</taxon>
        <taxon>Thermodesulfobacteriota</taxon>
        <taxon>Desulfuromonadia</taxon>
        <taxon>Desulfuromonadales</taxon>
        <taxon>Desulfuromonadaceae</taxon>
        <taxon>Desulfuromonas</taxon>
    </lineage>
</organism>
<dbReference type="PRINTS" id="PR00162">
    <property type="entry name" value="RIESKE"/>
</dbReference>
<dbReference type="PROSITE" id="PS51296">
    <property type="entry name" value="RIESKE"/>
    <property type="match status" value="1"/>
</dbReference>
<dbReference type="InterPro" id="IPR036922">
    <property type="entry name" value="Rieske_2Fe-2S_sf"/>
</dbReference>
<evidence type="ECO:0000256" key="3">
    <source>
        <dbReference type="ARBA" id="ARBA00023004"/>
    </source>
</evidence>
<keyword evidence="7" id="KW-0812">Transmembrane</keyword>
<dbReference type="InterPro" id="IPR005805">
    <property type="entry name" value="Rieske_Fe-S_prot_C"/>
</dbReference>
<reference evidence="9 10" key="1">
    <citation type="submission" date="2015-07" db="EMBL/GenBank/DDBJ databases">
        <title>Isolation and Genomic Characterization of a Novel Halophilic Metal-Reducing Deltaproteobacterium from the Deep Subsurface.</title>
        <authorList>
            <person name="Badalamenti J.P."/>
            <person name="Summers Z.M."/>
            <person name="Gralnick J.A."/>
            <person name="Bond D.R."/>
        </authorList>
    </citation>
    <scope>NUCLEOTIDE SEQUENCE [LARGE SCALE GENOMIC DNA]</scope>
    <source>
        <strain evidence="9 10">WTL</strain>
    </source>
</reference>
<dbReference type="Gene3D" id="2.102.10.10">
    <property type="entry name" value="Rieske [2Fe-2S] iron-sulphur domain"/>
    <property type="match status" value="1"/>
</dbReference>
<keyword evidence="3" id="KW-0408">Iron</keyword>
<keyword evidence="2" id="KW-0479">Metal-binding</keyword>
<keyword evidence="10" id="KW-1185">Reference proteome</keyword>
<keyword evidence="7" id="KW-1133">Transmembrane helix</keyword>
<dbReference type="CDD" id="cd03467">
    <property type="entry name" value="Rieske"/>
    <property type="match status" value="1"/>
</dbReference>
<proteinExistence type="predicted"/>
<keyword evidence="7" id="KW-0472">Membrane</keyword>
<gene>
    <name evidence="9" type="ORF">DSOUD_1848</name>
</gene>
<dbReference type="STRING" id="1603606.DSOUD_1848"/>
<keyword evidence="4" id="KW-0411">Iron-sulfur</keyword>
<evidence type="ECO:0000313" key="9">
    <source>
        <dbReference type="EMBL" id="ALC16620.1"/>
    </source>
</evidence>
<dbReference type="RefSeq" id="WP_053550704.1">
    <property type="nucleotide sequence ID" value="NZ_CP010802.1"/>
</dbReference>
<dbReference type="AlphaFoldDB" id="A0A0M4DI95"/>
<dbReference type="Pfam" id="PF00355">
    <property type="entry name" value="Rieske"/>
    <property type="match status" value="1"/>
</dbReference>
<name>A0A0M4DI95_9BACT</name>
<evidence type="ECO:0000256" key="2">
    <source>
        <dbReference type="ARBA" id="ARBA00022723"/>
    </source>
</evidence>
<dbReference type="InterPro" id="IPR014349">
    <property type="entry name" value="Rieske_Fe-S_prot"/>
</dbReference>
<accession>A0A0M4DI95</accession>